<proteinExistence type="inferred from homology"/>
<dbReference type="SUPFAM" id="SSF75217">
    <property type="entry name" value="alpha/beta knot"/>
    <property type="match status" value="1"/>
</dbReference>
<dbReference type="InterPro" id="IPR051259">
    <property type="entry name" value="rRNA_Methyltransferase"/>
</dbReference>
<dbReference type="GO" id="GO:0032259">
    <property type="term" value="P:methylation"/>
    <property type="evidence" value="ECO:0007669"/>
    <property type="project" value="UniProtKB-KW"/>
</dbReference>
<dbReference type="InterPro" id="IPR029028">
    <property type="entry name" value="Alpha/beta_knot_MTases"/>
</dbReference>
<dbReference type="GO" id="GO:0006396">
    <property type="term" value="P:RNA processing"/>
    <property type="evidence" value="ECO:0007669"/>
    <property type="project" value="InterPro"/>
</dbReference>
<dbReference type="Pfam" id="PF22435">
    <property type="entry name" value="MRM3-like_sub_bind"/>
    <property type="match status" value="1"/>
</dbReference>
<name>A0A2S8ACL2_9FLAO</name>
<dbReference type="EMBL" id="PSZM01000037">
    <property type="protein sequence ID" value="PQL92629.1"/>
    <property type="molecule type" value="Genomic_DNA"/>
</dbReference>
<dbReference type="InterPro" id="IPR029026">
    <property type="entry name" value="tRNA_m1G_MTases_N"/>
</dbReference>
<dbReference type="InterPro" id="IPR053888">
    <property type="entry name" value="MRM3-like_sub_bind"/>
</dbReference>
<keyword evidence="3 6" id="KW-0808">Transferase</keyword>
<dbReference type="PANTHER" id="PTHR43191:SF2">
    <property type="entry name" value="RRNA METHYLTRANSFERASE 3, MITOCHONDRIAL"/>
    <property type="match status" value="1"/>
</dbReference>
<evidence type="ECO:0000259" key="5">
    <source>
        <dbReference type="Pfam" id="PF22435"/>
    </source>
</evidence>
<keyword evidence="2 6" id="KW-0489">Methyltransferase</keyword>
<comment type="caution">
    <text evidence="6">The sequence shown here is derived from an EMBL/GenBank/DDBJ whole genome shotgun (WGS) entry which is preliminary data.</text>
</comment>
<evidence type="ECO:0000256" key="3">
    <source>
        <dbReference type="ARBA" id="ARBA00022679"/>
    </source>
</evidence>
<sequence length="263" mass="30345">MDIESDKNSKIKDLVKLLDKSRNRKTQRKFIVEGIQENFFALQEKFQPLEFFIQPQIFLNSLKLPNNIKVYEVSQLVYNKIAYRKNTEGIVGVYKYKNQLVENINLPKNSFILIIESVEKPGNLGAICRTADAFGVDVLFICDEKTDIYNPNVIRSSVGSFFNIPIISEKKERVFEYLSKNNISVYATYMNEKAIYIQEAELSKSCAILFGTEHSGISDFWKDKIKQNILIPMRGKIDSLNVSNAVSIACYEVERQRITLKNR</sequence>
<dbReference type="GO" id="GO:0008173">
    <property type="term" value="F:RNA methyltransferase activity"/>
    <property type="evidence" value="ECO:0007669"/>
    <property type="project" value="InterPro"/>
</dbReference>
<dbReference type="InterPro" id="IPR029064">
    <property type="entry name" value="Ribosomal_eL30-like_sf"/>
</dbReference>
<dbReference type="InterPro" id="IPR001537">
    <property type="entry name" value="SpoU_MeTrfase"/>
</dbReference>
<dbReference type="AlphaFoldDB" id="A0A2S8ACL2"/>
<dbReference type="Proteomes" id="UP000238042">
    <property type="component" value="Unassembled WGS sequence"/>
</dbReference>
<dbReference type="GO" id="GO:0003723">
    <property type="term" value="F:RNA binding"/>
    <property type="evidence" value="ECO:0007669"/>
    <property type="project" value="InterPro"/>
</dbReference>
<evidence type="ECO:0000256" key="2">
    <source>
        <dbReference type="ARBA" id="ARBA00022603"/>
    </source>
</evidence>
<dbReference type="SUPFAM" id="SSF55315">
    <property type="entry name" value="L30e-like"/>
    <property type="match status" value="1"/>
</dbReference>
<feature type="domain" description="tRNA/rRNA methyltransferase SpoU type" evidence="4">
    <location>
        <begin position="111"/>
        <end position="251"/>
    </location>
</feature>
<dbReference type="Gene3D" id="3.40.1280.10">
    <property type="match status" value="1"/>
</dbReference>
<dbReference type="OrthoDB" id="9794400at2"/>
<dbReference type="RefSeq" id="WP_105246844.1">
    <property type="nucleotide sequence ID" value="NZ_PSZM01000037.1"/>
</dbReference>
<reference evidence="6 7" key="1">
    <citation type="submission" date="2018-02" db="EMBL/GenBank/DDBJ databases">
        <title>Genome sequences of Apibacter spp., gut symbionts of Asian honey bees.</title>
        <authorList>
            <person name="Kwong W.K."/>
            <person name="Steele M.I."/>
            <person name="Moran N.A."/>
        </authorList>
    </citation>
    <scope>NUCLEOTIDE SEQUENCE [LARGE SCALE GENOMIC DNA]</scope>
    <source>
        <strain evidence="7">wkB301</strain>
    </source>
</reference>
<evidence type="ECO:0000259" key="4">
    <source>
        <dbReference type="Pfam" id="PF00588"/>
    </source>
</evidence>
<dbReference type="Gene3D" id="3.30.1330.30">
    <property type="match status" value="1"/>
</dbReference>
<evidence type="ECO:0000313" key="7">
    <source>
        <dbReference type="Proteomes" id="UP000238042"/>
    </source>
</evidence>
<protein>
    <submittedName>
        <fullName evidence="6">RNA methyltransferase</fullName>
    </submittedName>
</protein>
<comment type="similarity">
    <text evidence="1">Belongs to the class IV-like SAM-binding methyltransferase superfamily. RNA methyltransferase TrmH family.</text>
</comment>
<dbReference type="Pfam" id="PF00588">
    <property type="entry name" value="SpoU_methylase"/>
    <property type="match status" value="1"/>
</dbReference>
<feature type="domain" description="MRM3-like substrate binding" evidence="5">
    <location>
        <begin position="8"/>
        <end position="92"/>
    </location>
</feature>
<evidence type="ECO:0000256" key="1">
    <source>
        <dbReference type="ARBA" id="ARBA00007228"/>
    </source>
</evidence>
<gene>
    <name evidence="6" type="ORF">C4S77_06300</name>
</gene>
<evidence type="ECO:0000313" key="6">
    <source>
        <dbReference type="EMBL" id="PQL92629.1"/>
    </source>
</evidence>
<keyword evidence="7" id="KW-1185">Reference proteome</keyword>
<accession>A0A2S8ACL2</accession>
<dbReference type="PANTHER" id="PTHR43191">
    <property type="entry name" value="RRNA METHYLTRANSFERASE 3"/>
    <property type="match status" value="1"/>
</dbReference>
<organism evidence="6 7">
    <name type="scientific">Apibacter adventoris</name>
    <dbReference type="NCBI Taxonomy" id="1679466"/>
    <lineage>
        <taxon>Bacteria</taxon>
        <taxon>Pseudomonadati</taxon>
        <taxon>Bacteroidota</taxon>
        <taxon>Flavobacteriia</taxon>
        <taxon>Flavobacteriales</taxon>
        <taxon>Weeksellaceae</taxon>
        <taxon>Apibacter</taxon>
    </lineage>
</organism>